<evidence type="ECO:0000256" key="5">
    <source>
        <dbReference type="ARBA" id="ARBA00024227"/>
    </source>
</evidence>
<dbReference type="GO" id="GO:0004077">
    <property type="term" value="F:biotin--[biotin carboxyl-carrier protein] ligase activity"/>
    <property type="evidence" value="ECO:0007669"/>
    <property type="project" value="UniProtKB-EC"/>
</dbReference>
<comment type="catalytic activity">
    <reaction evidence="6">
        <text>biotin + L-lysyl-[protein] + ATP = N(6)-biotinyl-L-lysyl-[protein] + AMP + diphosphate + H(+)</text>
        <dbReference type="Rhea" id="RHEA:11756"/>
        <dbReference type="Rhea" id="RHEA-COMP:9752"/>
        <dbReference type="Rhea" id="RHEA-COMP:10505"/>
        <dbReference type="ChEBI" id="CHEBI:15378"/>
        <dbReference type="ChEBI" id="CHEBI:29969"/>
        <dbReference type="ChEBI" id="CHEBI:30616"/>
        <dbReference type="ChEBI" id="CHEBI:33019"/>
        <dbReference type="ChEBI" id="CHEBI:57586"/>
        <dbReference type="ChEBI" id="CHEBI:83144"/>
        <dbReference type="ChEBI" id="CHEBI:456215"/>
        <dbReference type="EC" id="6.3.4.15"/>
    </reaction>
</comment>
<keyword evidence="4" id="KW-0092">Biotin</keyword>
<keyword evidence="2" id="KW-0547">Nucleotide-binding</keyword>
<comment type="caution">
    <text evidence="8">The sequence shown here is derived from an EMBL/GenBank/DDBJ whole genome shotgun (WGS) entry which is preliminary data.</text>
</comment>
<dbReference type="EC" id="6.3.4.15" evidence="5"/>
<feature type="domain" description="BPL/LPL catalytic" evidence="7">
    <location>
        <begin position="3"/>
        <end position="187"/>
    </location>
</feature>
<dbReference type="InterPro" id="IPR003142">
    <property type="entry name" value="BPL_C"/>
</dbReference>
<keyword evidence="9" id="KW-1185">Reference proteome</keyword>
<evidence type="ECO:0000259" key="7">
    <source>
        <dbReference type="PROSITE" id="PS51733"/>
    </source>
</evidence>
<dbReference type="SUPFAM" id="SSF50037">
    <property type="entry name" value="C-terminal domain of transcriptional repressors"/>
    <property type="match status" value="1"/>
</dbReference>
<keyword evidence="3" id="KW-0067">ATP-binding</keyword>
<dbReference type="NCBIfam" id="TIGR00121">
    <property type="entry name" value="birA_ligase"/>
    <property type="match status" value="1"/>
</dbReference>
<evidence type="ECO:0000313" key="8">
    <source>
        <dbReference type="EMBL" id="MET3601964.1"/>
    </source>
</evidence>
<dbReference type="PROSITE" id="PS51733">
    <property type="entry name" value="BPL_LPL_CATALYTIC"/>
    <property type="match status" value="1"/>
</dbReference>
<dbReference type="InterPro" id="IPR008988">
    <property type="entry name" value="Transcriptional_repressor_C"/>
</dbReference>
<dbReference type="Gene3D" id="3.30.930.10">
    <property type="entry name" value="Bira Bifunctional Protein, Domain 2"/>
    <property type="match status" value="1"/>
</dbReference>
<evidence type="ECO:0000256" key="2">
    <source>
        <dbReference type="ARBA" id="ARBA00022741"/>
    </source>
</evidence>
<sequence length="256" mass="27239">MAAGKPAAAGSYRHDALDEVVSTNLKAMERAEGGDPGGLWITAERQTGGRARRGRNWVSERGNLYASLLLIDPAPVSAMSSLPLVAAVAVHGAVTRMMAGQAAEVAIKWPNDVLIDRKKVCGILLEGRKLADGRFAVVVGIGVNVGFSPESAPYPVARLADYVAGADPAVLFAHLFEIMAEELSIWDSGKGVRKTVARWRAAACGINERITINLAREQVFGLFTGIDDAGMLKLETEEGTRTFAAGDVFFENNKTG</sequence>
<dbReference type="SUPFAM" id="SSF55681">
    <property type="entry name" value="Class II aaRS and biotin synthetases"/>
    <property type="match status" value="1"/>
</dbReference>
<evidence type="ECO:0000313" key="9">
    <source>
        <dbReference type="Proteomes" id="UP001549164"/>
    </source>
</evidence>
<dbReference type="PANTHER" id="PTHR12835">
    <property type="entry name" value="BIOTIN PROTEIN LIGASE"/>
    <property type="match status" value="1"/>
</dbReference>
<dbReference type="RefSeq" id="WP_354435736.1">
    <property type="nucleotide sequence ID" value="NZ_JBEPLY010000018.1"/>
</dbReference>
<dbReference type="Gene3D" id="2.30.30.100">
    <property type="match status" value="1"/>
</dbReference>
<accession>A0ABV2IGM6</accession>
<dbReference type="PANTHER" id="PTHR12835:SF5">
    <property type="entry name" value="BIOTIN--PROTEIN LIGASE"/>
    <property type="match status" value="1"/>
</dbReference>
<dbReference type="InterPro" id="IPR004143">
    <property type="entry name" value="BPL_LPL_catalytic"/>
</dbReference>
<dbReference type="Pfam" id="PF02237">
    <property type="entry name" value="BPL_C"/>
    <property type="match status" value="1"/>
</dbReference>
<dbReference type="EMBL" id="JBEPLY010000018">
    <property type="protein sequence ID" value="MET3601964.1"/>
    <property type="molecule type" value="Genomic_DNA"/>
</dbReference>
<keyword evidence="1 8" id="KW-0436">Ligase</keyword>
<name>A0ABV2IGM6_9HYPH</name>
<evidence type="ECO:0000256" key="3">
    <source>
        <dbReference type="ARBA" id="ARBA00022840"/>
    </source>
</evidence>
<evidence type="ECO:0000256" key="6">
    <source>
        <dbReference type="ARBA" id="ARBA00047846"/>
    </source>
</evidence>
<dbReference type="Pfam" id="PF03099">
    <property type="entry name" value="BPL_LplA_LipB"/>
    <property type="match status" value="1"/>
</dbReference>
<gene>
    <name evidence="8" type="ORF">ABID12_003928</name>
</gene>
<dbReference type="InterPro" id="IPR045864">
    <property type="entry name" value="aa-tRNA-synth_II/BPL/LPL"/>
</dbReference>
<reference evidence="8 9" key="1">
    <citation type="submission" date="2024-06" db="EMBL/GenBank/DDBJ databases">
        <title>Genomic Encyclopedia of Type Strains, Phase IV (KMG-IV): sequencing the most valuable type-strain genomes for metagenomic binning, comparative biology and taxonomic classification.</title>
        <authorList>
            <person name="Goeker M."/>
        </authorList>
    </citation>
    <scope>NUCLEOTIDE SEQUENCE [LARGE SCALE GENOMIC DNA]</scope>
    <source>
        <strain evidence="8 9">DSM 28102</strain>
    </source>
</reference>
<dbReference type="InterPro" id="IPR004408">
    <property type="entry name" value="Biotin_CoA_COase_ligase"/>
</dbReference>
<protein>
    <recommendedName>
        <fullName evidence="5">biotin--[biotin carboxyl-carrier protein] ligase</fullName>
        <ecNumber evidence="5">6.3.4.15</ecNumber>
    </recommendedName>
</protein>
<evidence type="ECO:0000256" key="1">
    <source>
        <dbReference type="ARBA" id="ARBA00022598"/>
    </source>
</evidence>
<evidence type="ECO:0000256" key="4">
    <source>
        <dbReference type="ARBA" id="ARBA00023267"/>
    </source>
</evidence>
<dbReference type="CDD" id="cd16442">
    <property type="entry name" value="BPL"/>
    <property type="match status" value="1"/>
</dbReference>
<dbReference type="Proteomes" id="UP001549164">
    <property type="component" value="Unassembled WGS sequence"/>
</dbReference>
<proteinExistence type="predicted"/>
<organism evidence="8 9">
    <name type="scientific">Martelella mangrovi</name>
    <dbReference type="NCBI Taxonomy" id="1397477"/>
    <lineage>
        <taxon>Bacteria</taxon>
        <taxon>Pseudomonadati</taxon>
        <taxon>Pseudomonadota</taxon>
        <taxon>Alphaproteobacteria</taxon>
        <taxon>Hyphomicrobiales</taxon>
        <taxon>Aurantimonadaceae</taxon>
        <taxon>Martelella</taxon>
    </lineage>
</organism>